<proteinExistence type="predicted"/>
<gene>
    <name evidence="3" type="ORF">DFA_11741</name>
</gene>
<dbReference type="OrthoDB" id="366284at2759"/>
<dbReference type="InterPro" id="IPR007320">
    <property type="entry name" value="PDCD2_C"/>
</dbReference>
<feature type="compositionally biased region" description="Acidic residues" evidence="1">
    <location>
        <begin position="130"/>
        <end position="144"/>
    </location>
</feature>
<dbReference type="EMBL" id="GL883029">
    <property type="protein sequence ID" value="EGG13980.1"/>
    <property type="molecule type" value="Genomic_DNA"/>
</dbReference>
<dbReference type="Proteomes" id="UP000007797">
    <property type="component" value="Unassembled WGS sequence"/>
</dbReference>
<dbReference type="InterPro" id="IPR052815">
    <property type="entry name" value="PDCD2-like_regulator"/>
</dbReference>
<accession>F4QE33</accession>
<dbReference type="PANTHER" id="PTHR46421:SF1">
    <property type="entry name" value="PROGRAMMED CELL DEATH PROTEIN 2-LIKE"/>
    <property type="match status" value="1"/>
</dbReference>
<dbReference type="RefSeq" id="XP_004350688.1">
    <property type="nucleotide sequence ID" value="XM_004350637.1"/>
</dbReference>
<dbReference type="STRING" id="1054147.F4QE33"/>
<dbReference type="GeneID" id="14865588"/>
<dbReference type="AlphaFoldDB" id="F4QE33"/>
<feature type="compositionally biased region" description="Basic and acidic residues" evidence="1">
    <location>
        <begin position="157"/>
        <end position="171"/>
    </location>
</feature>
<dbReference type="GO" id="GO:0005737">
    <property type="term" value="C:cytoplasm"/>
    <property type="evidence" value="ECO:0007669"/>
    <property type="project" value="InterPro"/>
</dbReference>
<feature type="compositionally biased region" description="Acidic residues" evidence="1">
    <location>
        <begin position="99"/>
        <end position="119"/>
    </location>
</feature>
<name>F4QE33_CACFS</name>
<dbReference type="OMA" id="GKHNEEA"/>
<sequence length="377" mass="43678">MIKTFIGYVDTPFDSDDAYPYETKIGGAPIWCSQPPAQYKDLKCTSCSKENLAFLLQAYCPLDSVPDYERNYYIFVCPKCSNGANGWKVIKCLDPLKEYDDDQDDDEEDNENDDEQEEEVTTKKEQGDWGVDDDDWGADDDNENETSTTTTTSLQQQEKKQTIAEMIKSRDQQLQLDQNKPKKKQPQVSLRESFNSEQEIISGVVIENDKSNQYESYYLFIEEEKLKKQQHQQQEDQSHHLKKYQSHDVEEAEAWSGETYEYVQDRVFSKFLKKIGSNPDQCLRYSFGGEALCMSNQGVEQVRNAPKCKQCSRTKTFEFQILSTMITQIEPRNNQPNELDFGNAFIYSCPNNCYDKSKDIFNDVAYIEDSIIIERAV</sequence>
<evidence type="ECO:0000313" key="3">
    <source>
        <dbReference type="EMBL" id="EGG13980.1"/>
    </source>
</evidence>
<reference evidence="4" key="1">
    <citation type="journal article" date="2011" name="Genome Res.">
        <title>Phylogeny-wide analysis of social amoeba genomes highlights ancient origins for complex intercellular communication.</title>
        <authorList>
            <person name="Heidel A.J."/>
            <person name="Lawal H.M."/>
            <person name="Felder M."/>
            <person name="Schilde C."/>
            <person name="Helps N.R."/>
            <person name="Tunggal B."/>
            <person name="Rivero F."/>
            <person name="John U."/>
            <person name="Schleicher M."/>
            <person name="Eichinger L."/>
            <person name="Platzer M."/>
            <person name="Noegel A.A."/>
            <person name="Schaap P."/>
            <person name="Gloeckner G."/>
        </authorList>
    </citation>
    <scope>NUCLEOTIDE SEQUENCE [LARGE SCALE GENOMIC DNA]</scope>
    <source>
        <strain evidence="4">SH3</strain>
    </source>
</reference>
<dbReference type="Pfam" id="PF04194">
    <property type="entry name" value="PDCD2_C"/>
    <property type="match status" value="1"/>
</dbReference>
<feature type="compositionally biased region" description="Low complexity" evidence="1">
    <location>
        <begin position="145"/>
        <end position="156"/>
    </location>
</feature>
<keyword evidence="4" id="KW-1185">Reference proteome</keyword>
<evidence type="ECO:0000256" key="1">
    <source>
        <dbReference type="SAM" id="MobiDB-lite"/>
    </source>
</evidence>
<dbReference type="PANTHER" id="PTHR46421">
    <property type="entry name" value="PROGRAMMED CELL DEATH PROTEIN 2-LIKE"/>
    <property type="match status" value="1"/>
</dbReference>
<protein>
    <recommendedName>
        <fullName evidence="2">Programmed cell death protein 2 C-terminal domain-containing protein</fullName>
    </recommendedName>
</protein>
<feature type="region of interest" description="Disordered" evidence="1">
    <location>
        <begin position="99"/>
        <end position="194"/>
    </location>
</feature>
<dbReference type="KEGG" id="dfa:DFA_11741"/>
<evidence type="ECO:0000259" key="2">
    <source>
        <dbReference type="Pfam" id="PF04194"/>
    </source>
</evidence>
<evidence type="ECO:0000313" key="4">
    <source>
        <dbReference type="Proteomes" id="UP000007797"/>
    </source>
</evidence>
<feature type="domain" description="Programmed cell death protein 2 C-terminal" evidence="2">
    <location>
        <begin position="265"/>
        <end position="373"/>
    </location>
</feature>
<organism evidence="3 4">
    <name type="scientific">Cavenderia fasciculata</name>
    <name type="common">Slime mold</name>
    <name type="synonym">Dictyostelium fasciculatum</name>
    <dbReference type="NCBI Taxonomy" id="261658"/>
    <lineage>
        <taxon>Eukaryota</taxon>
        <taxon>Amoebozoa</taxon>
        <taxon>Evosea</taxon>
        <taxon>Eumycetozoa</taxon>
        <taxon>Dictyostelia</taxon>
        <taxon>Acytosteliales</taxon>
        <taxon>Cavenderiaceae</taxon>
        <taxon>Cavenderia</taxon>
    </lineage>
</organism>